<dbReference type="EMBL" id="CANL01000022">
    <property type="protein sequence ID" value="CCM63680.1"/>
    <property type="molecule type" value="Genomic_DNA"/>
</dbReference>
<feature type="domain" description="DAGKc" evidence="1">
    <location>
        <begin position="167"/>
        <end position="291"/>
    </location>
</feature>
<keyword evidence="3" id="KW-1185">Reference proteome</keyword>
<dbReference type="Pfam" id="PF00781">
    <property type="entry name" value="DAGK_cat"/>
    <property type="match status" value="1"/>
</dbReference>
<dbReference type="eggNOG" id="COG1597">
    <property type="taxonomic scope" value="Bacteria"/>
</dbReference>
<dbReference type="Gene3D" id="2.60.200.40">
    <property type="match status" value="1"/>
</dbReference>
<comment type="caution">
    <text evidence="2">The sequence shown here is derived from an EMBL/GenBank/DDBJ whole genome shotgun (WGS) entry which is preliminary data.</text>
</comment>
<dbReference type="AlphaFoldDB" id="R4YZ51"/>
<reference evidence="2 3" key="1">
    <citation type="journal article" date="2013" name="ISME J.">
        <title>Metabolic model for the filamentous 'Candidatus Microthrix parvicella' based on genomic and metagenomic analyses.</title>
        <authorList>
            <person name="Jon McIlroy S."/>
            <person name="Kristiansen R."/>
            <person name="Albertsen M."/>
            <person name="Michael Karst S."/>
            <person name="Rossetti S."/>
            <person name="Lund Nielsen J."/>
            <person name="Tandoi V."/>
            <person name="James Seviour R."/>
            <person name="Nielsen P.H."/>
        </authorList>
    </citation>
    <scope>NUCLEOTIDE SEQUENCE [LARGE SCALE GENOMIC DNA]</scope>
    <source>
        <strain evidence="2 3">RN1</strain>
    </source>
</reference>
<dbReference type="InterPro" id="IPR016064">
    <property type="entry name" value="NAD/diacylglycerol_kinase_sf"/>
</dbReference>
<evidence type="ECO:0000313" key="3">
    <source>
        <dbReference type="Proteomes" id="UP000018291"/>
    </source>
</evidence>
<dbReference type="InterPro" id="IPR017438">
    <property type="entry name" value="ATP-NAD_kinase_N"/>
</dbReference>
<organism evidence="2 3">
    <name type="scientific">Candidatus Neomicrothrix parvicella RN1</name>
    <dbReference type="NCBI Taxonomy" id="1229780"/>
    <lineage>
        <taxon>Bacteria</taxon>
        <taxon>Bacillati</taxon>
        <taxon>Actinomycetota</taxon>
        <taxon>Acidimicrobiia</taxon>
        <taxon>Acidimicrobiales</taxon>
        <taxon>Microthrixaceae</taxon>
        <taxon>Candidatus Neomicrothrix</taxon>
    </lineage>
</organism>
<name>R4YZ51_9ACTN</name>
<dbReference type="Proteomes" id="UP000018291">
    <property type="component" value="Unassembled WGS sequence"/>
</dbReference>
<dbReference type="STRING" id="1229780.BN381_290039"/>
<protein>
    <recommendedName>
        <fullName evidence="1">DAGKc domain-containing protein</fullName>
    </recommendedName>
</protein>
<dbReference type="RefSeq" id="WP_012226688.1">
    <property type="nucleotide sequence ID" value="NZ_HG422565.1"/>
</dbReference>
<dbReference type="Gene3D" id="3.40.50.10330">
    <property type="entry name" value="Probable inorganic polyphosphate/atp-NAD kinase, domain 1"/>
    <property type="match status" value="1"/>
</dbReference>
<dbReference type="InterPro" id="IPR001206">
    <property type="entry name" value="Diacylglycerol_kinase_cat_dom"/>
</dbReference>
<gene>
    <name evidence="2" type="ORF">BN381_290039</name>
</gene>
<dbReference type="GO" id="GO:0016301">
    <property type="term" value="F:kinase activity"/>
    <property type="evidence" value="ECO:0007669"/>
    <property type="project" value="InterPro"/>
</dbReference>
<dbReference type="PROSITE" id="PS50146">
    <property type="entry name" value="DAGK"/>
    <property type="match status" value="1"/>
</dbReference>
<evidence type="ECO:0000259" key="1">
    <source>
        <dbReference type="PROSITE" id="PS50146"/>
    </source>
</evidence>
<dbReference type="OrthoDB" id="5242960at2"/>
<dbReference type="SUPFAM" id="SSF111331">
    <property type="entry name" value="NAD kinase/diacylglycerol kinase-like"/>
    <property type="match status" value="1"/>
</dbReference>
<dbReference type="SMART" id="SM00046">
    <property type="entry name" value="DAGKc"/>
    <property type="match status" value="1"/>
</dbReference>
<evidence type="ECO:0000313" key="2">
    <source>
        <dbReference type="EMBL" id="CCM63680.1"/>
    </source>
</evidence>
<sequence length="453" mass="47016">MGTMSLGLKRVVVSRWRPQKVGSQQLASARMSGAMLRGPAWLAMGLAGGRRGRRAAMRGAMAVGVTEVVFRSERVASKSVVDSEAAAAGAFVAATALESLPWTAPATVLGLATIGASARRSGPAATATGAALGAAAALATLRWWPRIDTSPADAPPAPRRHRGAVDADGAGLTLVANPSAGPDGSDGPLEEIRQGLPAARVVALGGDDDLLEVLGEAAESAAALGILGGDGSINAAASVAMKHEIPLAVFPGGTLNHFARDLGLDTVADAIAAVTDGTVIEVDTASIADRAFLNTASLGSYPELVMARERLEDRIGKWPAMLVALIKVLRTATPTRITLNGERRDVWMIFIGNCAYDPAGFAPATRSRLDDRRLDVRLVDGSHPAARGRLMMSLLTGTLARSRVYERRLVDHLEICADGSSAMLATDGEAFDGPAEFVVAKHPRSLLVHAPTN</sequence>
<proteinExistence type="predicted"/>
<accession>R4YZ51</accession>
<dbReference type="HOGENOM" id="CLU_045532_5_0_11"/>